<sequence length="352" mass="40401">MRSVTGIIVIVVLGLTAAWLIGFYPTLFAGPSVYDDEQVGFDRQIVIKFSHVVAENTPKGLAAQEFARLVKKKTHNRVKIEVYPNSVLYTEIDEIKALQEGHVQMIAPSFPNLSVLQPGWMALDLPYAFLTHEAVQEAFNGKIGHVLFNQLEQVNMVGMAYWGNGFKQMTSNQRPLVHPSDFKGLHFRTMRSKLLDAEFRLFDVKTTQMPFNDVYKAMENGTVDGGENSISNIYSKRFFQVQQYMTISDHGYLGYAVLMNKTFWHKLSPDLQAALREAMSEATVWGNKMAYQLNEKQLEDIRKESNIQIYTLSPAERAEWRRAWEPIYSQYEAVIGRELIDEIRRLQQKYGP</sequence>
<dbReference type="Proteomes" id="UP001652445">
    <property type="component" value="Unassembled WGS sequence"/>
</dbReference>
<reference evidence="4 5" key="1">
    <citation type="submission" date="2022-09" db="EMBL/GenBank/DDBJ databases">
        <authorList>
            <person name="Han X.L."/>
            <person name="Wang Q."/>
            <person name="Lu T."/>
        </authorList>
    </citation>
    <scope>NUCLEOTIDE SEQUENCE [LARGE SCALE GENOMIC DNA]</scope>
    <source>
        <strain evidence="4 5">WQ 127069</strain>
    </source>
</reference>
<comment type="caution">
    <text evidence="4">The sequence shown here is derived from an EMBL/GenBank/DDBJ whole genome shotgun (WGS) entry which is preliminary data.</text>
</comment>
<dbReference type="PANTHER" id="PTHR33376:SF7">
    <property type="entry name" value="C4-DICARBOXYLATE-BINDING PROTEIN DCTB"/>
    <property type="match status" value="1"/>
</dbReference>
<evidence type="ECO:0000313" key="5">
    <source>
        <dbReference type="Proteomes" id="UP001652445"/>
    </source>
</evidence>
<comment type="similarity">
    <text evidence="1">Belongs to the bacterial solute-binding protein 7 family.</text>
</comment>
<proteinExistence type="inferred from homology"/>
<gene>
    <name evidence="4" type="ORF">OB236_03620</name>
</gene>
<dbReference type="EMBL" id="JAOQIO010000007">
    <property type="protein sequence ID" value="MCU6791213.1"/>
    <property type="molecule type" value="Genomic_DNA"/>
</dbReference>
<name>A0ABT2U9A6_9BACL</name>
<organism evidence="4 5">
    <name type="scientific">Paenibacillus baimaensis</name>
    <dbReference type="NCBI Taxonomy" id="2982185"/>
    <lineage>
        <taxon>Bacteria</taxon>
        <taxon>Bacillati</taxon>
        <taxon>Bacillota</taxon>
        <taxon>Bacilli</taxon>
        <taxon>Bacillales</taxon>
        <taxon>Paenibacillaceae</taxon>
        <taxon>Paenibacillus</taxon>
    </lineage>
</organism>
<evidence type="ECO:0000256" key="1">
    <source>
        <dbReference type="ARBA" id="ARBA00009023"/>
    </source>
</evidence>
<evidence type="ECO:0000256" key="2">
    <source>
        <dbReference type="ARBA" id="ARBA00022448"/>
    </source>
</evidence>
<dbReference type="NCBIfam" id="TIGR00787">
    <property type="entry name" value="dctP"/>
    <property type="match status" value="1"/>
</dbReference>
<evidence type="ECO:0000313" key="4">
    <source>
        <dbReference type="EMBL" id="MCU6791213.1"/>
    </source>
</evidence>
<accession>A0ABT2U9A6</accession>
<dbReference type="Pfam" id="PF03480">
    <property type="entry name" value="DctP"/>
    <property type="match status" value="1"/>
</dbReference>
<dbReference type="RefSeq" id="WP_262682797.1">
    <property type="nucleotide sequence ID" value="NZ_JAOQIO010000007.1"/>
</dbReference>
<dbReference type="NCBIfam" id="NF037995">
    <property type="entry name" value="TRAP_S1"/>
    <property type="match status" value="1"/>
</dbReference>
<dbReference type="InterPro" id="IPR038404">
    <property type="entry name" value="TRAP_DctP_sf"/>
</dbReference>
<dbReference type="InterPro" id="IPR018389">
    <property type="entry name" value="DctP_fam"/>
</dbReference>
<keyword evidence="3" id="KW-0732">Signal</keyword>
<keyword evidence="2" id="KW-0813">Transport</keyword>
<dbReference type="PANTHER" id="PTHR33376">
    <property type="match status" value="1"/>
</dbReference>
<protein>
    <submittedName>
        <fullName evidence="4">DctP family TRAP transporter solute-binding subunit</fullName>
    </submittedName>
</protein>
<evidence type="ECO:0000256" key="3">
    <source>
        <dbReference type="ARBA" id="ARBA00022729"/>
    </source>
</evidence>
<keyword evidence="5" id="KW-1185">Reference proteome</keyword>
<dbReference type="InterPro" id="IPR004682">
    <property type="entry name" value="TRAP_DctP"/>
</dbReference>
<dbReference type="Gene3D" id="3.40.190.170">
    <property type="entry name" value="Bacterial extracellular solute-binding protein, family 7"/>
    <property type="match status" value="1"/>
</dbReference>
<dbReference type="PIRSF" id="PIRSF006470">
    <property type="entry name" value="DctB"/>
    <property type="match status" value="1"/>
</dbReference>